<comment type="caution">
    <text evidence="2">The sequence shown here is derived from an EMBL/GenBank/DDBJ whole genome shotgun (WGS) entry which is preliminary data.</text>
</comment>
<dbReference type="Proteomes" id="UP000239002">
    <property type="component" value="Unassembled WGS sequence"/>
</dbReference>
<evidence type="ECO:0000256" key="1">
    <source>
        <dbReference type="SAM" id="MobiDB-lite"/>
    </source>
</evidence>
<dbReference type="SUPFAM" id="SSF50494">
    <property type="entry name" value="Trypsin-like serine proteases"/>
    <property type="match status" value="1"/>
</dbReference>
<sequence>MKQFIGLCLFLFVSFMYSQNTEVKEKSNQRLQKDRVKGYIFKSDTVSSMDVYKLMQQLQLPTEEFKSKERSIEKIESESFYLNDRDFGIYFEQIQNQPLILESQQQAQQQVQQQVQLQEQEQMSATAKSISESESERVTTSLDSYRSEDAMETQTIIMFAQEAELLSESESEKVSGSKKKRYFIYKGKKEEKLKGPSDYDSRIEILELDSNSDWQKKILTSSQSVGVIVEKEKLLALNKDTYQINSSLTLKDRYNVCEDVPFNNQVLLGEGTAFVKSNITLLTAKHVFTRPPSDYVVIFEYYTINKLGEVLSFVDKKNTYNITSVSRKINALDIVEFEVDRSLDRAILPVGNSRDVQDTDEIYMLGYPLGLPMKLTINARIINDSQPQYFYTDFDSFAGNSGSPVLNLTTNKVIGVLVSGIDDFTFNGNCFETVVCADVSCFKEKVIRIEEIMKYFD</sequence>
<dbReference type="Pfam" id="PF13365">
    <property type="entry name" value="Trypsin_2"/>
    <property type="match status" value="1"/>
</dbReference>
<dbReference type="InterPro" id="IPR009003">
    <property type="entry name" value="Peptidase_S1_PA"/>
</dbReference>
<dbReference type="EMBL" id="PTJE01000009">
    <property type="protein sequence ID" value="PPK92789.1"/>
    <property type="molecule type" value="Genomic_DNA"/>
</dbReference>
<accession>A0A2S6IF08</accession>
<reference evidence="2 3" key="1">
    <citation type="submission" date="2018-02" db="EMBL/GenBank/DDBJ databases">
        <title>Genomic Encyclopedia of Archaeal and Bacterial Type Strains, Phase II (KMG-II): from individual species to whole genera.</title>
        <authorList>
            <person name="Goeker M."/>
        </authorList>
    </citation>
    <scope>NUCLEOTIDE SEQUENCE [LARGE SCALE GENOMIC DNA]</scope>
    <source>
        <strain evidence="2 3">DSM 16809</strain>
    </source>
</reference>
<keyword evidence="3" id="KW-1185">Reference proteome</keyword>
<protein>
    <submittedName>
        <fullName evidence="2">Trypsin-like peptidase</fullName>
    </submittedName>
</protein>
<dbReference type="OrthoDB" id="9766361at2"/>
<name>A0A2S6IF08_9FLAO</name>
<proteinExistence type="predicted"/>
<evidence type="ECO:0000313" key="2">
    <source>
        <dbReference type="EMBL" id="PPK92789.1"/>
    </source>
</evidence>
<dbReference type="InterPro" id="IPR043504">
    <property type="entry name" value="Peptidase_S1_PA_chymotrypsin"/>
</dbReference>
<feature type="compositionally biased region" description="Polar residues" evidence="1">
    <location>
        <begin position="125"/>
        <end position="144"/>
    </location>
</feature>
<evidence type="ECO:0000313" key="3">
    <source>
        <dbReference type="Proteomes" id="UP000239002"/>
    </source>
</evidence>
<dbReference type="Gene3D" id="2.40.10.10">
    <property type="entry name" value="Trypsin-like serine proteases"/>
    <property type="match status" value="1"/>
</dbReference>
<feature type="region of interest" description="Disordered" evidence="1">
    <location>
        <begin position="125"/>
        <end position="145"/>
    </location>
</feature>
<dbReference type="RefSeq" id="WP_104516677.1">
    <property type="nucleotide sequence ID" value="NZ_MQVW01000014.1"/>
</dbReference>
<gene>
    <name evidence="2" type="ORF">LY01_02875</name>
</gene>
<dbReference type="AlphaFoldDB" id="A0A2S6IF08"/>
<organism evidence="2 3">
    <name type="scientific">Nonlabens xylanidelens</name>
    <dbReference type="NCBI Taxonomy" id="191564"/>
    <lineage>
        <taxon>Bacteria</taxon>
        <taxon>Pseudomonadati</taxon>
        <taxon>Bacteroidota</taxon>
        <taxon>Flavobacteriia</taxon>
        <taxon>Flavobacteriales</taxon>
        <taxon>Flavobacteriaceae</taxon>
        <taxon>Nonlabens</taxon>
    </lineage>
</organism>